<gene>
    <name evidence="1" type="ORF">B296_00044461</name>
</gene>
<name>A0A426WYP3_ENSVE</name>
<dbReference type="EMBL" id="AMZH03032360">
    <property type="protein sequence ID" value="RRT32371.1"/>
    <property type="molecule type" value="Genomic_DNA"/>
</dbReference>
<protein>
    <submittedName>
        <fullName evidence="1">Uncharacterized protein</fullName>
    </submittedName>
</protein>
<evidence type="ECO:0000313" key="2">
    <source>
        <dbReference type="Proteomes" id="UP000287651"/>
    </source>
</evidence>
<organism evidence="1 2">
    <name type="scientific">Ensete ventricosum</name>
    <name type="common">Abyssinian banana</name>
    <name type="synonym">Musa ensete</name>
    <dbReference type="NCBI Taxonomy" id="4639"/>
    <lineage>
        <taxon>Eukaryota</taxon>
        <taxon>Viridiplantae</taxon>
        <taxon>Streptophyta</taxon>
        <taxon>Embryophyta</taxon>
        <taxon>Tracheophyta</taxon>
        <taxon>Spermatophyta</taxon>
        <taxon>Magnoliopsida</taxon>
        <taxon>Liliopsida</taxon>
        <taxon>Zingiberales</taxon>
        <taxon>Musaceae</taxon>
        <taxon>Ensete</taxon>
    </lineage>
</organism>
<dbReference type="Proteomes" id="UP000287651">
    <property type="component" value="Unassembled WGS sequence"/>
</dbReference>
<evidence type="ECO:0000313" key="1">
    <source>
        <dbReference type="EMBL" id="RRT32371.1"/>
    </source>
</evidence>
<proteinExistence type="predicted"/>
<comment type="caution">
    <text evidence="1">The sequence shown here is derived from an EMBL/GenBank/DDBJ whole genome shotgun (WGS) entry which is preliminary data.</text>
</comment>
<accession>A0A426WYP3</accession>
<sequence>MFVHKAKDTDKREHFIKHLVYILTVTRGQSPFQKKDWLSLKTNHVAAHARKKLPHDKRWSRRKFLEKDRVPLNLQLHHNEIQASRKWSPYFFGPCKIRDHIVAPT</sequence>
<dbReference type="AlphaFoldDB" id="A0A426WYP3"/>
<reference evidence="1 2" key="1">
    <citation type="journal article" date="2014" name="Agronomy (Basel)">
        <title>A Draft Genome Sequence for Ensete ventricosum, the Drought-Tolerant Tree Against Hunger.</title>
        <authorList>
            <person name="Harrison J."/>
            <person name="Moore K.A."/>
            <person name="Paszkiewicz K."/>
            <person name="Jones T."/>
            <person name="Grant M."/>
            <person name="Ambacheew D."/>
            <person name="Muzemil S."/>
            <person name="Studholme D.J."/>
        </authorList>
    </citation>
    <scope>NUCLEOTIDE SEQUENCE [LARGE SCALE GENOMIC DNA]</scope>
</reference>